<keyword evidence="2" id="KW-1185">Reference proteome</keyword>
<name>A0A8J3JAI1_9ACTN</name>
<gene>
    <name evidence="1" type="ORF">Cba03nite_05030</name>
</gene>
<comment type="caution">
    <text evidence="1">The sequence shown here is derived from an EMBL/GenBank/DDBJ whole genome shotgun (WGS) entry which is preliminary data.</text>
</comment>
<evidence type="ECO:0000313" key="1">
    <source>
        <dbReference type="EMBL" id="GIF79154.1"/>
    </source>
</evidence>
<sequence length="213" mass="23355">MYGDERLTRASERYETAVFGGDTTATTAAHGDLDSLEADLALARGRLLHADYLHQRQEDPAELASFERAAELYRRLGDGRGEGEALFWLGCFHQVVRDDAAVAVPLLERAYRLARATGDELTMSYAVRHLGFADLEAGDREAGRAKLEESARLRRELDFQPGLAAALLALAQLAYEDDRDDEGAALLAEARDVAARSRAHGVLAWIDAARSRA</sequence>
<dbReference type="Gene3D" id="1.25.40.10">
    <property type="entry name" value="Tetratricopeptide repeat domain"/>
    <property type="match status" value="1"/>
</dbReference>
<dbReference type="AlphaFoldDB" id="A0A8J3JAI1"/>
<evidence type="ECO:0008006" key="3">
    <source>
        <dbReference type="Google" id="ProtNLM"/>
    </source>
</evidence>
<dbReference type="Proteomes" id="UP000601223">
    <property type="component" value="Unassembled WGS sequence"/>
</dbReference>
<protein>
    <recommendedName>
        <fullName evidence="3">Tetratricopeptide repeat protein</fullName>
    </recommendedName>
</protein>
<accession>A0A8J3JAI1</accession>
<evidence type="ECO:0000313" key="2">
    <source>
        <dbReference type="Proteomes" id="UP000601223"/>
    </source>
</evidence>
<organism evidence="1 2">
    <name type="scientific">Catellatospora bangladeshensis</name>
    <dbReference type="NCBI Taxonomy" id="310355"/>
    <lineage>
        <taxon>Bacteria</taxon>
        <taxon>Bacillati</taxon>
        <taxon>Actinomycetota</taxon>
        <taxon>Actinomycetes</taxon>
        <taxon>Micromonosporales</taxon>
        <taxon>Micromonosporaceae</taxon>
        <taxon>Catellatospora</taxon>
    </lineage>
</organism>
<dbReference type="SUPFAM" id="SSF48452">
    <property type="entry name" value="TPR-like"/>
    <property type="match status" value="1"/>
</dbReference>
<dbReference type="InterPro" id="IPR011990">
    <property type="entry name" value="TPR-like_helical_dom_sf"/>
</dbReference>
<reference evidence="1 2" key="1">
    <citation type="submission" date="2021-01" db="EMBL/GenBank/DDBJ databases">
        <title>Whole genome shotgun sequence of Catellatospora bangladeshensis NBRC 107357.</title>
        <authorList>
            <person name="Komaki H."/>
            <person name="Tamura T."/>
        </authorList>
    </citation>
    <scope>NUCLEOTIDE SEQUENCE [LARGE SCALE GENOMIC DNA]</scope>
    <source>
        <strain evidence="1 2">NBRC 107357</strain>
    </source>
</reference>
<dbReference type="EMBL" id="BONF01000004">
    <property type="protein sequence ID" value="GIF79154.1"/>
    <property type="molecule type" value="Genomic_DNA"/>
</dbReference>
<dbReference type="RefSeq" id="WP_203741227.1">
    <property type="nucleotide sequence ID" value="NZ_BONF01000004.1"/>
</dbReference>
<proteinExistence type="predicted"/>